<keyword evidence="3" id="KW-1185">Reference proteome</keyword>
<feature type="region of interest" description="Disordered" evidence="1">
    <location>
        <begin position="111"/>
        <end position="139"/>
    </location>
</feature>
<evidence type="ECO:0000313" key="3">
    <source>
        <dbReference type="Proteomes" id="UP000593571"/>
    </source>
</evidence>
<feature type="compositionally biased region" description="Polar residues" evidence="1">
    <location>
        <begin position="38"/>
        <end position="51"/>
    </location>
</feature>
<sequence length="234" mass="23859">MMEESGIETTPPGTPPPNLAGLAAAAALSSTPVPLAATSSFSSPNVSSMQSLPPHAYSTPQQSLPPVRPSASLPFVPPSPVPSAPPLLTSVPPPVSPPTVAAFSNPPLSHFPTSTSAPSTVLSAPSSGPPTSGFSVGSAYDITRGHAGRAPQTPLMPSFSAPPVTGILPTPITQQASVTSLAQGTETTSAITFPEEQEDPRIGRGQDEASAGGLWGFIKVNSIYFETMLSFYIM</sequence>
<proteinExistence type="predicted"/>
<feature type="region of interest" description="Disordered" evidence="1">
    <location>
        <begin position="33"/>
        <end position="80"/>
    </location>
</feature>
<dbReference type="AlphaFoldDB" id="A0A7J8F2S2"/>
<gene>
    <name evidence="2" type="ORF">HJG63_015980</name>
</gene>
<feature type="compositionally biased region" description="Polar residues" evidence="1">
    <location>
        <begin position="111"/>
        <end position="135"/>
    </location>
</feature>
<evidence type="ECO:0000256" key="1">
    <source>
        <dbReference type="SAM" id="MobiDB-lite"/>
    </source>
</evidence>
<dbReference type="InterPro" id="IPR026534">
    <property type="entry name" value="PRRC1"/>
</dbReference>
<reference evidence="2 3" key="1">
    <citation type="journal article" date="2020" name="Nature">
        <title>Six reference-quality genomes reveal evolution of bat adaptations.</title>
        <authorList>
            <person name="Jebb D."/>
            <person name="Huang Z."/>
            <person name="Pippel M."/>
            <person name="Hughes G.M."/>
            <person name="Lavrichenko K."/>
            <person name="Devanna P."/>
            <person name="Winkler S."/>
            <person name="Jermiin L.S."/>
            <person name="Skirmuntt E.C."/>
            <person name="Katzourakis A."/>
            <person name="Burkitt-Gray L."/>
            <person name="Ray D.A."/>
            <person name="Sullivan K.A.M."/>
            <person name="Roscito J.G."/>
            <person name="Kirilenko B.M."/>
            <person name="Davalos L.M."/>
            <person name="Corthals A.P."/>
            <person name="Power M.L."/>
            <person name="Jones G."/>
            <person name="Ransome R.D."/>
            <person name="Dechmann D.K.N."/>
            <person name="Locatelli A.G."/>
            <person name="Puechmaille S.J."/>
            <person name="Fedrigo O."/>
            <person name="Jarvis E.D."/>
            <person name="Hiller M."/>
            <person name="Vernes S.C."/>
            <person name="Myers E.W."/>
            <person name="Teeling E.C."/>
        </authorList>
    </citation>
    <scope>NUCLEOTIDE SEQUENCE [LARGE SCALE GENOMIC DNA]</scope>
    <source>
        <strain evidence="2">MRouAeg1</strain>
        <tissue evidence="2">Muscle</tissue>
    </source>
</reference>
<dbReference type="GO" id="GO:0005737">
    <property type="term" value="C:cytoplasm"/>
    <property type="evidence" value="ECO:0007669"/>
    <property type="project" value="TreeGrafter"/>
</dbReference>
<dbReference type="PANTHER" id="PTHR23276">
    <property type="entry name" value="PROTEIN PRRC1"/>
    <property type="match status" value="1"/>
</dbReference>
<organism evidence="2 3">
    <name type="scientific">Rousettus aegyptiacus</name>
    <name type="common">Egyptian fruit bat</name>
    <name type="synonym">Pteropus aegyptiacus</name>
    <dbReference type="NCBI Taxonomy" id="9407"/>
    <lineage>
        <taxon>Eukaryota</taxon>
        <taxon>Metazoa</taxon>
        <taxon>Chordata</taxon>
        <taxon>Craniata</taxon>
        <taxon>Vertebrata</taxon>
        <taxon>Euteleostomi</taxon>
        <taxon>Mammalia</taxon>
        <taxon>Eutheria</taxon>
        <taxon>Laurasiatheria</taxon>
        <taxon>Chiroptera</taxon>
        <taxon>Yinpterochiroptera</taxon>
        <taxon>Pteropodoidea</taxon>
        <taxon>Pteropodidae</taxon>
        <taxon>Rousettinae</taxon>
        <taxon>Rousettus</taxon>
    </lineage>
</organism>
<dbReference type="GO" id="GO:0034237">
    <property type="term" value="F:protein kinase A regulatory subunit binding"/>
    <property type="evidence" value="ECO:0007669"/>
    <property type="project" value="TreeGrafter"/>
</dbReference>
<accession>A0A7J8F2S2</accession>
<feature type="region of interest" description="Disordered" evidence="1">
    <location>
        <begin position="1"/>
        <end position="20"/>
    </location>
</feature>
<name>A0A7J8F2S2_ROUAE</name>
<dbReference type="EMBL" id="JACASE010000008">
    <property type="protein sequence ID" value="KAF6441973.1"/>
    <property type="molecule type" value="Genomic_DNA"/>
</dbReference>
<protein>
    <submittedName>
        <fullName evidence="2">Proline rich coiled-coil 1</fullName>
    </submittedName>
</protein>
<evidence type="ECO:0000313" key="2">
    <source>
        <dbReference type="EMBL" id="KAF6441973.1"/>
    </source>
</evidence>
<comment type="caution">
    <text evidence="2">The sequence shown here is derived from an EMBL/GenBank/DDBJ whole genome shotgun (WGS) entry which is preliminary data.</text>
</comment>
<dbReference type="PANTHER" id="PTHR23276:SF2">
    <property type="entry name" value="PROTEIN PRRC1"/>
    <property type="match status" value="1"/>
</dbReference>
<dbReference type="Proteomes" id="UP000593571">
    <property type="component" value="Unassembled WGS sequence"/>
</dbReference>